<feature type="transmembrane region" description="Helical" evidence="7">
    <location>
        <begin position="113"/>
        <end position="133"/>
    </location>
</feature>
<keyword evidence="5 7" id="KW-0472">Membrane</keyword>
<sequence length="227" mass="23011">MKLSTLAKGGDAVAPLLPEFRPVAASDGDGGREASVPGAVFNLATTIIGAGIMSLPAAVRVLGVVPALLLVVAAAFLADASAEFLLRYSGSGGAAPFSYAATMEEAFGRAGSSALHVCVGLTTAGALTVYLVIIGKETVSQTFPLPVRGVSPACITFRPRGRDADGVRVFSCGGPRGRSVWESIGWGGPHGGAAGVVRGAVVERPRGSAALHRRLHHPPAGPPQARR</sequence>
<feature type="region of interest" description="Disordered" evidence="6">
    <location>
        <begin position="208"/>
        <end position="227"/>
    </location>
</feature>
<reference evidence="9 10" key="1">
    <citation type="journal article" date="2014" name="Agronomy (Basel)">
        <title>A Draft Genome Sequence for Ensete ventricosum, the Drought-Tolerant Tree Against Hunger.</title>
        <authorList>
            <person name="Harrison J."/>
            <person name="Moore K.A."/>
            <person name="Paszkiewicz K."/>
            <person name="Jones T."/>
            <person name="Grant M."/>
            <person name="Ambacheew D."/>
            <person name="Muzemil S."/>
            <person name="Studholme D.J."/>
        </authorList>
    </citation>
    <scope>NUCLEOTIDE SEQUENCE [LARGE SCALE GENOMIC DNA]</scope>
</reference>
<dbReference type="GO" id="GO:0031090">
    <property type="term" value="C:organelle membrane"/>
    <property type="evidence" value="ECO:0007669"/>
    <property type="project" value="UniProtKB-ARBA"/>
</dbReference>
<name>A0A427AFH6_ENSVE</name>
<keyword evidence="2 7" id="KW-0812">Transmembrane</keyword>
<keyword evidence="3" id="KW-0029">Amino-acid transport</keyword>
<dbReference type="Proteomes" id="UP000287651">
    <property type="component" value="Unassembled WGS sequence"/>
</dbReference>
<gene>
    <name evidence="9" type="ORF">B296_00011490</name>
</gene>
<organism evidence="9 10">
    <name type="scientific">Ensete ventricosum</name>
    <name type="common">Abyssinian banana</name>
    <name type="synonym">Musa ensete</name>
    <dbReference type="NCBI Taxonomy" id="4639"/>
    <lineage>
        <taxon>Eukaryota</taxon>
        <taxon>Viridiplantae</taxon>
        <taxon>Streptophyta</taxon>
        <taxon>Embryophyta</taxon>
        <taxon>Tracheophyta</taxon>
        <taxon>Spermatophyta</taxon>
        <taxon>Magnoliopsida</taxon>
        <taxon>Liliopsida</taxon>
        <taxon>Zingiberales</taxon>
        <taxon>Musaceae</taxon>
        <taxon>Ensete</taxon>
    </lineage>
</organism>
<dbReference type="PANTHER" id="PTHR22950">
    <property type="entry name" value="AMINO ACID TRANSPORTER"/>
    <property type="match status" value="1"/>
</dbReference>
<evidence type="ECO:0000256" key="5">
    <source>
        <dbReference type="ARBA" id="ARBA00023136"/>
    </source>
</evidence>
<dbReference type="AlphaFoldDB" id="A0A427AFH6"/>
<comment type="caution">
    <text evidence="9">The sequence shown here is derived from an EMBL/GenBank/DDBJ whole genome shotgun (WGS) entry which is preliminary data.</text>
</comment>
<feature type="transmembrane region" description="Helical" evidence="7">
    <location>
        <begin position="57"/>
        <end position="78"/>
    </location>
</feature>
<dbReference type="PANTHER" id="PTHR22950:SF323">
    <property type="entry name" value="AMINO ACID TRANSPORTER AVT6C"/>
    <property type="match status" value="1"/>
</dbReference>
<evidence type="ECO:0000259" key="8">
    <source>
        <dbReference type="Pfam" id="PF01490"/>
    </source>
</evidence>
<comment type="subcellular location">
    <subcellularLocation>
        <location evidence="1">Membrane</location>
        <topology evidence="1">Multi-pass membrane protein</topology>
    </subcellularLocation>
</comment>
<evidence type="ECO:0000256" key="7">
    <source>
        <dbReference type="SAM" id="Phobius"/>
    </source>
</evidence>
<accession>A0A427AFH6</accession>
<evidence type="ECO:0000256" key="3">
    <source>
        <dbReference type="ARBA" id="ARBA00022970"/>
    </source>
</evidence>
<proteinExistence type="predicted"/>
<evidence type="ECO:0000313" key="10">
    <source>
        <dbReference type="Proteomes" id="UP000287651"/>
    </source>
</evidence>
<evidence type="ECO:0000256" key="4">
    <source>
        <dbReference type="ARBA" id="ARBA00022989"/>
    </source>
</evidence>
<evidence type="ECO:0000256" key="1">
    <source>
        <dbReference type="ARBA" id="ARBA00004141"/>
    </source>
</evidence>
<evidence type="ECO:0000256" key="2">
    <source>
        <dbReference type="ARBA" id="ARBA00022692"/>
    </source>
</evidence>
<feature type="domain" description="Amino acid transporter transmembrane" evidence="8">
    <location>
        <begin position="33"/>
        <end position="137"/>
    </location>
</feature>
<keyword evidence="3" id="KW-0813">Transport</keyword>
<evidence type="ECO:0000313" key="9">
    <source>
        <dbReference type="EMBL" id="RRT74988.1"/>
    </source>
</evidence>
<dbReference type="EMBL" id="AMZH03002617">
    <property type="protein sequence ID" value="RRT74988.1"/>
    <property type="molecule type" value="Genomic_DNA"/>
</dbReference>
<dbReference type="InterPro" id="IPR013057">
    <property type="entry name" value="AA_transpt_TM"/>
</dbReference>
<evidence type="ECO:0000256" key="6">
    <source>
        <dbReference type="SAM" id="MobiDB-lite"/>
    </source>
</evidence>
<dbReference type="Pfam" id="PF01490">
    <property type="entry name" value="Aa_trans"/>
    <property type="match status" value="1"/>
</dbReference>
<dbReference type="GO" id="GO:0015179">
    <property type="term" value="F:L-amino acid transmembrane transporter activity"/>
    <property type="evidence" value="ECO:0007669"/>
    <property type="project" value="TreeGrafter"/>
</dbReference>
<protein>
    <recommendedName>
        <fullName evidence="8">Amino acid transporter transmembrane domain-containing protein</fullName>
    </recommendedName>
</protein>
<keyword evidence="4 7" id="KW-1133">Transmembrane helix</keyword>